<feature type="binding site" evidence="7">
    <location>
        <position position="92"/>
    </location>
    <ligand>
        <name>Mg(2+)</name>
        <dbReference type="ChEBI" id="CHEBI:18420"/>
        <label>1</label>
        <note>catalytic</note>
    </ligand>
</feature>
<dbReference type="Proteomes" id="UP000308230">
    <property type="component" value="Unassembled WGS sequence"/>
</dbReference>
<comment type="caution">
    <text evidence="8">The sequence shown here is derived from an EMBL/GenBank/DDBJ whole genome shotgun (WGS) entry which is preliminary data.</text>
</comment>
<keyword evidence="9" id="KW-1185">Reference proteome</keyword>
<dbReference type="PANTHER" id="PTHR20854:SF4">
    <property type="entry name" value="INOSITOL-1-MONOPHOSPHATASE-RELATED"/>
    <property type="match status" value="1"/>
</dbReference>
<sequence>MNEANWEEIYQISKKWVNEAGDYIKETFNTSISVEYKSNPSDLVTDIDRHVEQLFIEKIHTAYPEHRIVGEEGFGDKVKDTSGIIWFVDPIDGTTNFVHQQSNFAISIGIYEEGIGKVAIILDVARGEMFHCLKGQGAFMNDIPLKNLSDVELHESVLAINATWLTENKRVDSRMLAPLVKELRGTRSLGSAAIEMAYIAAGRLDGYISLRLSPWDFAAGAILVEEVGGKCTTLDGRELNMLKQNTVFAGKSNVHQMIHSNFIKKGLENNYFLHSPS</sequence>
<evidence type="ECO:0000313" key="8">
    <source>
        <dbReference type="EMBL" id="TLS37684.1"/>
    </source>
</evidence>
<dbReference type="AlphaFoldDB" id="A0A5R9FAW7"/>
<dbReference type="InterPro" id="IPR020550">
    <property type="entry name" value="Inositol_monophosphatase_CS"/>
</dbReference>
<dbReference type="CDD" id="cd01637">
    <property type="entry name" value="IMPase_like"/>
    <property type="match status" value="1"/>
</dbReference>
<keyword evidence="5" id="KW-0378">Hydrolase</keyword>
<dbReference type="PROSITE" id="PS00630">
    <property type="entry name" value="IMP_2"/>
    <property type="match status" value="1"/>
</dbReference>
<dbReference type="Pfam" id="PF00459">
    <property type="entry name" value="Inositol_P"/>
    <property type="match status" value="1"/>
</dbReference>
<dbReference type="OrthoDB" id="9772456at2"/>
<dbReference type="GO" id="GO:0007165">
    <property type="term" value="P:signal transduction"/>
    <property type="evidence" value="ECO:0007669"/>
    <property type="project" value="TreeGrafter"/>
</dbReference>
<comment type="cofactor">
    <cofactor evidence="2 7">
        <name>Mg(2+)</name>
        <dbReference type="ChEBI" id="CHEBI:18420"/>
    </cofactor>
</comment>
<accession>A0A5R9FAW7</accession>
<dbReference type="PANTHER" id="PTHR20854">
    <property type="entry name" value="INOSITOL MONOPHOSPHATASE"/>
    <property type="match status" value="1"/>
</dbReference>
<name>A0A5R9FAW7_9BACL</name>
<dbReference type="RefSeq" id="WP_138125001.1">
    <property type="nucleotide sequence ID" value="NZ_SWLG01000005.1"/>
</dbReference>
<dbReference type="Gene3D" id="3.30.540.10">
    <property type="entry name" value="Fructose-1,6-Bisphosphatase, subunit A, domain 1"/>
    <property type="match status" value="1"/>
</dbReference>
<comment type="catalytic activity">
    <reaction evidence="1">
        <text>a myo-inositol phosphate + H2O = myo-inositol + phosphate</text>
        <dbReference type="Rhea" id="RHEA:24056"/>
        <dbReference type="ChEBI" id="CHEBI:15377"/>
        <dbReference type="ChEBI" id="CHEBI:17268"/>
        <dbReference type="ChEBI" id="CHEBI:43474"/>
        <dbReference type="ChEBI" id="CHEBI:84139"/>
        <dbReference type="EC" id="3.1.3.25"/>
    </reaction>
</comment>
<feature type="binding site" evidence="7">
    <location>
        <position position="216"/>
    </location>
    <ligand>
        <name>Mg(2+)</name>
        <dbReference type="ChEBI" id="CHEBI:18420"/>
        <label>1</label>
        <note>catalytic</note>
    </ligand>
</feature>
<dbReference type="EMBL" id="SWLG01000005">
    <property type="protein sequence ID" value="TLS37684.1"/>
    <property type="molecule type" value="Genomic_DNA"/>
</dbReference>
<feature type="binding site" evidence="7">
    <location>
        <position position="89"/>
    </location>
    <ligand>
        <name>Mg(2+)</name>
        <dbReference type="ChEBI" id="CHEBI:18420"/>
        <label>1</label>
        <note>catalytic</note>
    </ligand>
</feature>
<evidence type="ECO:0000256" key="2">
    <source>
        <dbReference type="ARBA" id="ARBA00001946"/>
    </source>
</evidence>
<evidence type="ECO:0000256" key="6">
    <source>
        <dbReference type="ARBA" id="ARBA00022842"/>
    </source>
</evidence>
<dbReference type="Gene3D" id="3.40.190.80">
    <property type="match status" value="1"/>
</dbReference>
<protein>
    <recommendedName>
        <fullName evidence="3">inositol-phosphate phosphatase</fullName>
        <ecNumber evidence="3">3.1.3.25</ecNumber>
    </recommendedName>
</protein>
<dbReference type="GO" id="GO:0046854">
    <property type="term" value="P:phosphatidylinositol phosphate biosynthetic process"/>
    <property type="evidence" value="ECO:0007669"/>
    <property type="project" value="InterPro"/>
</dbReference>
<dbReference type="GO" id="GO:0046872">
    <property type="term" value="F:metal ion binding"/>
    <property type="evidence" value="ECO:0007669"/>
    <property type="project" value="UniProtKB-KW"/>
</dbReference>
<gene>
    <name evidence="8" type="ORF">FCL54_07615</name>
</gene>
<evidence type="ECO:0000313" key="9">
    <source>
        <dbReference type="Proteomes" id="UP000308230"/>
    </source>
</evidence>
<dbReference type="GO" id="GO:0008934">
    <property type="term" value="F:inositol monophosphate 1-phosphatase activity"/>
    <property type="evidence" value="ECO:0007669"/>
    <property type="project" value="TreeGrafter"/>
</dbReference>
<dbReference type="GO" id="GO:0006020">
    <property type="term" value="P:inositol metabolic process"/>
    <property type="evidence" value="ECO:0007669"/>
    <property type="project" value="TreeGrafter"/>
</dbReference>
<reference evidence="8 9" key="1">
    <citation type="submission" date="2019-04" db="EMBL/GenBank/DDBJ databases">
        <title>Bacillus caeni sp. nov., a bacterium isolated from mangrove sediment.</title>
        <authorList>
            <person name="Huang H."/>
            <person name="Mo K."/>
            <person name="Hu Y."/>
        </authorList>
    </citation>
    <scope>NUCLEOTIDE SEQUENCE [LARGE SCALE GENOMIC DNA]</scope>
    <source>
        <strain evidence="8 9">HB172195</strain>
    </source>
</reference>
<evidence type="ECO:0000256" key="4">
    <source>
        <dbReference type="ARBA" id="ARBA00022723"/>
    </source>
</evidence>
<evidence type="ECO:0000256" key="5">
    <source>
        <dbReference type="ARBA" id="ARBA00022801"/>
    </source>
</evidence>
<evidence type="ECO:0000256" key="3">
    <source>
        <dbReference type="ARBA" id="ARBA00013106"/>
    </source>
</evidence>
<dbReference type="SUPFAM" id="SSF56655">
    <property type="entry name" value="Carbohydrate phosphatase"/>
    <property type="match status" value="1"/>
</dbReference>
<dbReference type="EC" id="3.1.3.25" evidence="3"/>
<dbReference type="InterPro" id="IPR020583">
    <property type="entry name" value="Inositol_monoP_metal-BS"/>
</dbReference>
<keyword evidence="6 7" id="KW-0460">Magnesium</keyword>
<evidence type="ECO:0000256" key="7">
    <source>
        <dbReference type="PIRSR" id="PIRSR600760-2"/>
    </source>
</evidence>
<evidence type="ECO:0000256" key="1">
    <source>
        <dbReference type="ARBA" id="ARBA00001033"/>
    </source>
</evidence>
<dbReference type="FunFam" id="3.30.540.10:FF:000003">
    <property type="entry name" value="Inositol-1-monophosphatase"/>
    <property type="match status" value="1"/>
</dbReference>
<dbReference type="PROSITE" id="PS00629">
    <property type="entry name" value="IMP_1"/>
    <property type="match status" value="1"/>
</dbReference>
<feature type="binding site" evidence="7">
    <location>
        <position position="91"/>
    </location>
    <ligand>
        <name>Mg(2+)</name>
        <dbReference type="ChEBI" id="CHEBI:18420"/>
        <label>1</label>
        <note>catalytic</note>
    </ligand>
</feature>
<dbReference type="PRINTS" id="PR00377">
    <property type="entry name" value="IMPHPHTASES"/>
</dbReference>
<organism evidence="8 9">
    <name type="scientific">Exobacillus caeni</name>
    <dbReference type="NCBI Taxonomy" id="2574798"/>
    <lineage>
        <taxon>Bacteria</taxon>
        <taxon>Bacillati</taxon>
        <taxon>Bacillota</taxon>
        <taxon>Bacilli</taxon>
        <taxon>Bacillales</taxon>
        <taxon>Guptibacillaceae</taxon>
        <taxon>Exobacillus</taxon>
    </lineage>
</organism>
<proteinExistence type="predicted"/>
<dbReference type="InterPro" id="IPR000760">
    <property type="entry name" value="Inositol_monophosphatase-like"/>
</dbReference>
<feature type="binding site" evidence="7">
    <location>
        <position position="71"/>
    </location>
    <ligand>
        <name>Mg(2+)</name>
        <dbReference type="ChEBI" id="CHEBI:18420"/>
        <label>1</label>
        <note>catalytic</note>
    </ligand>
</feature>
<keyword evidence="4 7" id="KW-0479">Metal-binding</keyword>